<organism evidence="1 2">
    <name type="scientific">Streptomyces echinoruber</name>
    <dbReference type="NCBI Taxonomy" id="68898"/>
    <lineage>
        <taxon>Bacteria</taxon>
        <taxon>Bacillati</taxon>
        <taxon>Actinomycetota</taxon>
        <taxon>Actinomycetes</taxon>
        <taxon>Kitasatosporales</taxon>
        <taxon>Streptomycetaceae</taxon>
        <taxon>Streptomyces</taxon>
    </lineage>
</organism>
<comment type="caution">
    <text evidence="1">The sequence shown here is derived from an EMBL/GenBank/DDBJ whole genome shotgun (WGS) entry which is preliminary data.</text>
</comment>
<proteinExistence type="predicted"/>
<reference evidence="1" key="1">
    <citation type="journal article" date="2014" name="Int. J. Syst. Evol. Microbiol.">
        <title>Complete genome sequence of Corynebacterium casei LMG S-19264T (=DSM 44701T), isolated from a smear-ripened cheese.</title>
        <authorList>
            <consortium name="US DOE Joint Genome Institute (JGI-PGF)"/>
            <person name="Walter F."/>
            <person name="Albersmeier A."/>
            <person name="Kalinowski J."/>
            <person name="Ruckert C."/>
        </authorList>
    </citation>
    <scope>NUCLEOTIDE SEQUENCE</scope>
    <source>
        <strain evidence="1">JCM 5016</strain>
    </source>
</reference>
<gene>
    <name evidence="1" type="ORF">GCM10010389_47500</name>
</gene>
<evidence type="ECO:0000313" key="1">
    <source>
        <dbReference type="EMBL" id="GHA02733.1"/>
    </source>
</evidence>
<dbReference type="Proteomes" id="UP000623010">
    <property type="component" value="Unassembled WGS sequence"/>
</dbReference>
<accession>A0A918RJM0</accession>
<keyword evidence="2" id="KW-1185">Reference proteome</keyword>
<evidence type="ECO:0000313" key="2">
    <source>
        <dbReference type="Proteomes" id="UP000623010"/>
    </source>
</evidence>
<sequence length="88" mass="8957">MRTAAGPCAAHRRVTLAPGERAGLSLDGGPVPAVPAPDAPTSGPYDCTTLGADLAVEGVHDVRITLRGPLRPAAARCGCARRLLRFSG</sequence>
<dbReference type="EMBL" id="BMWH01000022">
    <property type="protein sequence ID" value="GHA02733.1"/>
    <property type="molecule type" value="Genomic_DNA"/>
</dbReference>
<dbReference type="RefSeq" id="WP_373303261.1">
    <property type="nucleotide sequence ID" value="NZ_BMWH01000022.1"/>
</dbReference>
<protein>
    <submittedName>
        <fullName evidence="1">Uncharacterized protein</fullName>
    </submittedName>
</protein>
<reference evidence="1" key="2">
    <citation type="submission" date="2020-09" db="EMBL/GenBank/DDBJ databases">
        <authorList>
            <person name="Sun Q."/>
            <person name="Ohkuma M."/>
        </authorList>
    </citation>
    <scope>NUCLEOTIDE SEQUENCE</scope>
    <source>
        <strain evidence="1">JCM 5016</strain>
    </source>
</reference>
<dbReference type="AlphaFoldDB" id="A0A918RJM0"/>
<name>A0A918RJM0_9ACTN</name>